<organism evidence="7 8">
    <name type="scientific">Parabacteroides distasonis</name>
    <dbReference type="NCBI Taxonomy" id="823"/>
    <lineage>
        <taxon>Bacteria</taxon>
        <taxon>Pseudomonadati</taxon>
        <taxon>Bacteroidota</taxon>
        <taxon>Bacteroidia</taxon>
        <taxon>Bacteroidales</taxon>
        <taxon>Tannerellaceae</taxon>
        <taxon>Parabacteroides</taxon>
    </lineage>
</organism>
<protein>
    <submittedName>
        <fullName evidence="7">Peptidase C10 family</fullName>
    </submittedName>
</protein>
<dbReference type="EMBL" id="CYXP01000001">
    <property type="protein sequence ID" value="CUM87942.1"/>
    <property type="molecule type" value="Genomic_DNA"/>
</dbReference>
<sequence length="443" mass="49412">MKATDTLLSTIIIGVTLIIMTGCLQGEDLIDAGAQALNAATNNDKELVLTASEQIALSVKQKGSYDISEKEAKKNFESYAKTIHKEKAVKVKALSLKKNKKNGRNLYYEVIFENDKGTGFSLLSADERVDKLLCYSENGSISDTSFNKSLKYCLELVELYVEEQTQKELDIESLASSANQKIKAANKGKVITKALPPFDPDDPNSPWSYDRTDVKNEVTERIKLVPGGWHQESPFNDLLPLLPPDYTDRAYVGCGMIAVSQIMAYHKKPYSNYITAAMWPTMIDNRYTSVELKRLMLDLFNTMNTGYDGHGTSSTISKARDFLNNNGYTAGSAQDYTFDRAWSALSYGPTYVMGIKADDEGHAWVIDGVRITKTTSTDIYTITYNGKVFEASGNSSITSFRTVRYDWGGRTLSDNGWFTSGIFEKPSTGSNYNRNNKIISYIY</sequence>
<dbReference type="RefSeq" id="WP_044544796.1">
    <property type="nucleotide sequence ID" value="NZ_CDRH01000073.1"/>
</dbReference>
<keyword evidence="4" id="KW-0378">Hydrolase</keyword>
<comment type="similarity">
    <text evidence="1">Belongs to the peptidase C10 family.</text>
</comment>
<dbReference type="Pfam" id="PF13734">
    <property type="entry name" value="Inhibitor_I69"/>
    <property type="match status" value="1"/>
</dbReference>
<feature type="domain" description="Spi protease inhibitor" evidence="6">
    <location>
        <begin position="67"/>
        <end position="158"/>
    </location>
</feature>
<dbReference type="AlphaFoldDB" id="A0A173SC66"/>
<dbReference type="SUPFAM" id="SSF54001">
    <property type="entry name" value="Cysteine proteinases"/>
    <property type="match status" value="1"/>
</dbReference>
<keyword evidence="5" id="KW-0788">Thiol protease</keyword>
<evidence type="ECO:0000256" key="2">
    <source>
        <dbReference type="ARBA" id="ARBA00022670"/>
    </source>
</evidence>
<proteinExistence type="inferred from homology"/>
<gene>
    <name evidence="7" type="ORF">ERS852429_01028</name>
</gene>
<reference evidence="7 8" key="1">
    <citation type="submission" date="2015-09" db="EMBL/GenBank/DDBJ databases">
        <authorList>
            <consortium name="Pathogen Informatics"/>
        </authorList>
    </citation>
    <scope>NUCLEOTIDE SEQUENCE [LARGE SCALE GENOMIC DNA]</scope>
    <source>
        <strain evidence="7 8">2789STDY5608872</strain>
    </source>
</reference>
<evidence type="ECO:0000256" key="4">
    <source>
        <dbReference type="ARBA" id="ARBA00022801"/>
    </source>
</evidence>
<evidence type="ECO:0000256" key="1">
    <source>
        <dbReference type="ARBA" id="ARBA00009693"/>
    </source>
</evidence>
<evidence type="ECO:0000256" key="3">
    <source>
        <dbReference type="ARBA" id="ARBA00022729"/>
    </source>
</evidence>
<name>A0A173SC66_PARDI</name>
<evidence type="ECO:0000256" key="5">
    <source>
        <dbReference type="ARBA" id="ARBA00022807"/>
    </source>
</evidence>
<keyword evidence="2" id="KW-0645">Protease</keyword>
<dbReference type="GO" id="GO:0008234">
    <property type="term" value="F:cysteine-type peptidase activity"/>
    <property type="evidence" value="ECO:0007669"/>
    <property type="project" value="UniProtKB-KW"/>
</dbReference>
<dbReference type="Proteomes" id="UP000095591">
    <property type="component" value="Unassembled WGS sequence"/>
</dbReference>
<evidence type="ECO:0000259" key="6">
    <source>
        <dbReference type="Pfam" id="PF13734"/>
    </source>
</evidence>
<dbReference type="InterPro" id="IPR000200">
    <property type="entry name" value="Peptidase_C10"/>
</dbReference>
<evidence type="ECO:0000313" key="7">
    <source>
        <dbReference type="EMBL" id="CUM87942.1"/>
    </source>
</evidence>
<dbReference type="InterPro" id="IPR025896">
    <property type="entry name" value="Spi_Prtas-inh"/>
</dbReference>
<evidence type="ECO:0000313" key="8">
    <source>
        <dbReference type="Proteomes" id="UP000095591"/>
    </source>
</evidence>
<keyword evidence="3" id="KW-0732">Signal</keyword>
<dbReference type="InterPro" id="IPR038765">
    <property type="entry name" value="Papain-like_cys_pep_sf"/>
</dbReference>
<dbReference type="GO" id="GO:0006508">
    <property type="term" value="P:proteolysis"/>
    <property type="evidence" value="ECO:0007669"/>
    <property type="project" value="UniProtKB-KW"/>
</dbReference>
<dbReference type="InterPro" id="IPR044934">
    <property type="entry name" value="Streptopain_sf"/>
</dbReference>
<dbReference type="Pfam" id="PF01640">
    <property type="entry name" value="Peptidase_C10"/>
    <property type="match status" value="1"/>
</dbReference>
<dbReference type="PROSITE" id="PS51257">
    <property type="entry name" value="PROKAR_LIPOPROTEIN"/>
    <property type="match status" value="1"/>
</dbReference>
<dbReference type="Gene3D" id="3.90.70.50">
    <property type="entry name" value="Peptidase C10, streptopain"/>
    <property type="match status" value="2"/>
</dbReference>
<accession>A0A173SC66</accession>